<dbReference type="OrthoDB" id="9805566at2"/>
<evidence type="ECO:0000256" key="1">
    <source>
        <dbReference type="SAM" id="MobiDB-lite"/>
    </source>
</evidence>
<sequence length="411" mass="45361">MNYPTRAAILFICIVSLAGSYGCSEPPAEESVSETQGAKQSDSEPKEGSLCFDSCMSARMEEFSTSRCYDECAHKREQLDLDTSACDELCASAVRSREQLAGLKCKSDCVDQSDGDSVTDSLDRCPDTPAGVPVTWDGCPDGDGDGVADKQDACPGTASGTDVTVDGCDVVAACSQGKCETAQPTCSSEQACDRQREIPLLESAPLATRQEWIMKFLKRRHADIACPDDETAPPQPQFLQPEATVEPVQVGQASVSFTNGAVTSGTVVPLEFVWEEVSDPCEPVEYSIYLEYYYCDTITGVEELHSYRNQGWCRWMPLEYQTVPTLSYDFQFAFGEHLYRIHQPFSDELLWNPPSDGTFYIGYRPFWLRVRLMAHDGNANTSAFGVHERHHYLVLYQKAALSTLSQIPVAP</sequence>
<dbReference type="PROSITE" id="PS51257">
    <property type="entry name" value="PROKAR_LIPOPROTEIN"/>
    <property type="match status" value="1"/>
</dbReference>
<dbReference type="Proteomes" id="UP000315995">
    <property type="component" value="Chromosome"/>
</dbReference>
<dbReference type="Gene3D" id="4.10.1080.10">
    <property type="entry name" value="TSP type-3 repeat"/>
    <property type="match status" value="1"/>
</dbReference>
<dbReference type="RefSeq" id="WP_141199704.1">
    <property type="nucleotide sequence ID" value="NZ_CP041186.1"/>
</dbReference>
<feature type="region of interest" description="Disordered" evidence="1">
    <location>
        <begin position="28"/>
        <end position="47"/>
    </location>
</feature>
<proteinExistence type="predicted"/>
<dbReference type="GO" id="GO:0005509">
    <property type="term" value="F:calcium ion binding"/>
    <property type="evidence" value="ECO:0007669"/>
    <property type="project" value="InterPro"/>
</dbReference>
<gene>
    <name evidence="2" type="ORF">FIV42_21585</name>
</gene>
<accession>A0A5B8Y8Z2</accession>
<accession>A0A4Y6PYB1</accession>
<protein>
    <submittedName>
        <fullName evidence="2">Uncharacterized protein</fullName>
    </submittedName>
</protein>
<organism evidence="2 3">
    <name type="scientific">Persicimonas caeni</name>
    <dbReference type="NCBI Taxonomy" id="2292766"/>
    <lineage>
        <taxon>Bacteria</taxon>
        <taxon>Deltaproteobacteria</taxon>
        <taxon>Bradymonadales</taxon>
        <taxon>Bradymonadaceae</taxon>
        <taxon>Persicimonas</taxon>
    </lineage>
</organism>
<dbReference type="SUPFAM" id="SSF103647">
    <property type="entry name" value="TSP type-3 repeat"/>
    <property type="match status" value="1"/>
</dbReference>
<dbReference type="InterPro" id="IPR028974">
    <property type="entry name" value="TSP_type-3_rpt"/>
</dbReference>
<evidence type="ECO:0000313" key="2">
    <source>
        <dbReference type="EMBL" id="QDG53243.1"/>
    </source>
</evidence>
<reference evidence="2 3" key="1">
    <citation type="submission" date="2019-06" db="EMBL/GenBank/DDBJ databases">
        <title>Persicimonas caeni gen. nov., sp. nov., a predatory bacterium isolated from solar saltern.</title>
        <authorList>
            <person name="Wang S."/>
        </authorList>
    </citation>
    <scope>NUCLEOTIDE SEQUENCE [LARGE SCALE GENOMIC DNA]</scope>
    <source>
        <strain evidence="2 3">YN101</strain>
    </source>
</reference>
<evidence type="ECO:0000313" key="3">
    <source>
        <dbReference type="Proteomes" id="UP000315995"/>
    </source>
</evidence>
<dbReference type="EMBL" id="CP041186">
    <property type="protein sequence ID" value="QDG53243.1"/>
    <property type="molecule type" value="Genomic_DNA"/>
</dbReference>
<dbReference type="AlphaFoldDB" id="A0A4Y6PYB1"/>
<keyword evidence="3" id="KW-1185">Reference proteome</keyword>
<name>A0A4Y6PYB1_PERCE</name>